<dbReference type="Gene3D" id="1.10.260.40">
    <property type="entry name" value="lambda repressor-like DNA-binding domains"/>
    <property type="match status" value="1"/>
</dbReference>
<evidence type="ECO:0000313" key="2">
    <source>
        <dbReference type="EMBL" id="MBD8875793.1"/>
    </source>
</evidence>
<evidence type="ECO:0000259" key="1">
    <source>
        <dbReference type="Pfam" id="PF07022"/>
    </source>
</evidence>
<proteinExistence type="predicted"/>
<dbReference type="EMBL" id="JACYXJ010000002">
    <property type="protein sequence ID" value="MBD8875793.1"/>
    <property type="molecule type" value="Genomic_DNA"/>
</dbReference>
<accession>A0ABR9C7B7</accession>
<sequence>MAKGIKVNASEVIERLKASTSTTTDIDLANYFEVSNKAISSWRTRNSIPLEFLLQACAGTGEKIDYFLFGEAFPRQQTESLETRIDDFWITTMKLTGERILIEILEKHAPEELAFMDAEETLAKGESIGMAMLIFADFIERKKKELVDSGRMTNDEFKEYIRNVDRYDLPYFARAIKHRNKNGPQ</sequence>
<keyword evidence="3" id="KW-1185">Reference proteome</keyword>
<reference evidence="2 3" key="1">
    <citation type="submission" date="2020-09" db="EMBL/GenBank/DDBJ databases">
        <title>The genome sequence of type strain Labrenzia polysiphoniae KACC 19711.</title>
        <authorList>
            <person name="Liu Y."/>
        </authorList>
    </citation>
    <scope>NUCLEOTIDE SEQUENCE [LARGE SCALE GENOMIC DNA]</scope>
    <source>
        <strain evidence="2 3">KACC 19711</strain>
    </source>
</reference>
<feature type="domain" description="Bacteriophage CI repressor N-terminal" evidence="1">
    <location>
        <begin position="11"/>
        <end position="71"/>
    </location>
</feature>
<organism evidence="2 3">
    <name type="scientific">Roseibium polysiphoniae</name>
    <dbReference type="NCBI Taxonomy" id="2571221"/>
    <lineage>
        <taxon>Bacteria</taxon>
        <taxon>Pseudomonadati</taxon>
        <taxon>Pseudomonadota</taxon>
        <taxon>Alphaproteobacteria</taxon>
        <taxon>Hyphomicrobiales</taxon>
        <taxon>Stappiaceae</taxon>
        <taxon>Roseibium</taxon>
    </lineage>
</organism>
<evidence type="ECO:0000313" key="3">
    <source>
        <dbReference type="Proteomes" id="UP000615687"/>
    </source>
</evidence>
<dbReference type="InterPro" id="IPR010744">
    <property type="entry name" value="Phage_CI_N"/>
</dbReference>
<dbReference type="InterPro" id="IPR010982">
    <property type="entry name" value="Lambda_DNA-bd_dom_sf"/>
</dbReference>
<dbReference type="Pfam" id="PF07022">
    <property type="entry name" value="Phage_CI_repr"/>
    <property type="match status" value="1"/>
</dbReference>
<protein>
    <submittedName>
        <fullName evidence="2">Helix-turn-helix domain-containing protein</fullName>
    </submittedName>
</protein>
<dbReference type="RefSeq" id="WP_192108174.1">
    <property type="nucleotide sequence ID" value="NZ_JACYXJ010000002.1"/>
</dbReference>
<dbReference type="Proteomes" id="UP000615687">
    <property type="component" value="Unassembled WGS sequence"/>
</dbReference>
<gene>
    <name evidence="2" type="ORF">IG617_05785</name>
</gene>
<name>A0ABR9C7B7_9HYPH</name>
<comment type="caution">
    <text evidence="2">The sequence shown here is derived from an EMBL/GenBank/DDBJ whole genome shotgun (WGS) entry which is preliminary data.</text>
</comment>